<dbReference type="Pfam" id="PF05147">
    <property type="entry name" value="LANC_like"/>
    <property type="match status" value="1"/>
</dbReference>
<dbReference type="RefSeq" id="WP_075200566.1">
    <property type="nucleotide sequence ID" value="NZ_LAKD02000078.1"/>
</dbReference>
<proteinExistence type="predicted"/>
<accession>A0A1V4CZ33</accession>
<protein>
    <recommendedName>
        <fullName evidence="4">Lanthionine synthetase C family protein</fullName>
    </recommendedName>
</protein>
<dbReference type="InterPro" id="IPR007822">
    <property type="entry name" value="LANC-like"/>
</dbReference>
<name>A0A1V4CZ33_9ACTN</name>
<evidence type="ECO:0000313" key="3">
    <source>
        <dbReference type="Proteomes" id="UP000033615"/>
    </source>
</evidence>
<dbReference type="Gene3D" id="1.50.10.20">
    <property type="match status" value="1"/>
</dbReference>
<dbReference type="OrthoDB" id="1882482at2"/>
<keyword evidence="3" id="KW-1185">Reference proteome</keyword>
<dbReference type="AlphaFoldDB" id="A0A1V4CZ33"/>
<dbReference type="GO" id="GO:0046872">
    <property type="term" value="F:metal ion binding"/>
    <property type="evidence" value="ECO:0007669"/>
    <property type="project" value="UniProtKB-KW"/>
</dbReference>
<keyword evidence="1" id="KW-0479">Metal-binding</keyword>
<evidence type="ECO:0000313" key="2">
    <source>
        <dbReference type="EMBL" id="OPF74292.1"/>
    </source>
</evidence>
<sequence length="160" mass="16509">MQRRSGEGRPSWCYGTPGIARALHLAGVALGEEEWIRGAADAMREVLARPDGLRGLNDPGLCHGPAGLLQVTGRMAEELDAPALSARADELAEWLGDRFTLGSVYGFPTVLPAAGGSRTQDSPNPLEGAAGIALVLHGRVAPPAGAPAEAPAWDAALLLS</sequence>
<dbReference type="GO" id="GO:0031179">
    <property type="term" value="P:peptide modification"/>
    <property type="evidence" value="ECO:0007669"/>
    <property type="project" value="InterPro"/>
</dbReference>
<gene>
    <name evidence="2" type="ORF">VT50_0226560</name>
</gene>
<feature type="binding site" evidence="1">
    <location>
        <position position="62"/>
    </location>
    <ligand>
        <name>Zn(2+)</name>
        <dbReference type="ChEBI" id="CHEBI:29105"/>
    </ligand>
</feature>
<reference evidence="2" key="1">
    <citation type="submission" date="2016-12" db="EMBL/GenBank/DDBJ databases">
        <title>Genome sequence of Streptomyces antioxidans MUSC 164.</title>
        <authorList>
            <person name="Lee L.-H."/>
            <person name="Ser H.-L."/>
        </authorList>
    </citation>
    <scope>NUCLEOTIDE SEQUENCE [LARGE SCALE GENOMIC DNA]</scope>
    <source>
        <strain evidence="2">MUSC 164</strain>
    </source>
</reference>
<dbReference type="EMBL" id="LAKD02000078">
    <property type="protein sequence ID" value="OPF74292.1"/>
    <property type="molecule type" value="Genomic_DNA"/>
</dbReference>
<evidence type="ECO:0000256" key="1">
    <source>
        <dbReference type="PIRSR" id="PIRSR607822-1"/>
    </source>
</evidence>
<dbReference type="SUPFAM" id="SSF158745">
    <property type="entry name" value="LanC-like"/>
    <property type="match status" value="1"/>
</dbReference>
<feature type="binding site" evidence="1">
    <location>
        <position position="63"/>
    </location>
    <ligand>
        <name>Zn(2+)</name>
        <dbReference type="ChEBI" id="CHEBI:29105"/>
    </ligand>
</feature>
<dbReference type="PRINTS" id="PR01955">
    <property type="entry name" value="LANCFRANKIA"/>
</dbReference>
<comment type="caution">
    <text evidence="2">The sequence shown here is derived from an EMBL/GenBank/DDBJ whole genome shotgun (WGS) entry which is preliminary data.</text>
</comment>
<dbReference type="Proteomes" id="UP000033615">
    <property type="component" value="Unassembled WGS sequence"/>
</dbReference>
<feature type="binding site" evidence="1">
    <location>
        <position position="13"/>
    </location>
    <ligand>
        <name>Zn(2+)</name>
        <dbReference type="ChEBI" id="CHEBI:29105"/>
    </ligand>
</feature>
<keyword evidence="1" id="KW-0862">Zinc</keyword>
<evidence type="ECO:0008006" key="4">
    <source>
        <dbReference type="Google" id="ProtNLM"/>
    </source>
</evidence>
<dbReference type="PRINTS" id="PR01950">
    <property type="entry name" value="LANCSUPER"/>
</dbReference>
<organism evidence="2 3">
    <name type="scientific">Streptomyces antioxidans</name>
    <dbReference type="NCBI Taxonomy" id="1507734"/>
    <lineage>
        <taxon>Bacteria</taxon>
        <taxon>Bacillati</taxon>
        <taxon>Actinomycetota</taxon>
        <taxon>Actinomycetes</taxon>
        <taxon>Kitasatosporales</taxon>
        <taxon>Streptomycetaceae</taxon>
        <taxon>Streptomyces</taxon>
    </lineage>
</organism>